<protein>
    <recommendedName>
        <fullName evidence="2">DUF1468 domain-containing protein</fullName>
    </recommendedName>
</protein>
<name>A0ABS9AN26_9GAMM</name>
<evidence type="ECO:0000313" key="3">
    <source>
        <dbReference type="EMBL" id="MCE8023172.1"/>
    </source>
</evidence>
<feature type="transmembrane region" description="Helical" evidence="1">
    <location>
        <begin position="18"/>
        <end position="39"/>
    </location>
</feature>
<dbReference type="InterPro" id="IPR009936">
    <property type="entry name" value="DUF1468"/>
</dbReference>
<feature type="transmembrane region" description="Helical" evidence="1">
    <location>
        <begin position="113"/>
        <end position="146"/>
    </location>
</feature>
<reference evidence="3 4" key="1">
    <citation type="journal article" date="2021" name="Front. Microbiol.">
        <title>Aerobic Denitrification and Heterotrophic Sulfur Oxidation in the Genus Halomonas Revealed by Six Novel Species Characterizations and Genome-Based Analysis.</title>
        <authorList>
            <person name="Wang L."/>
            <person name="Shao Z."/>
        </authorList>
    </citation>
    <scope>NUCLEOTIDE SEQUENCE [LARGE SCALE GENOMIC DNA]</scope>
    <source>
        <strain evidence="3 4">MCCC 1A11058</strain>
    </source>
</reference>
<feature type="domain" description="DUF1468" evidence="2">
    <location>
        <begin position="19"/>
        <end position="179"/>
    </location>
</feature>
<keyword evidence="1" id="KW-0472">Membrane</keyword>
<evidence type="ECO:0000313" key="4">
    <source>
        <dbReference type="Proteomes" id="UP001320272"/>
    </source>
</evidence>
<organism evidence="3 4">
    <name type="scientific">Billgrantia aerodenitrificans</name>
    <dbReference type="NCBI Taxonomy" id="2733483"/>
    <lineage>
        <taxon>Bacteria</taxon>
        <taxon>Pseudomonadati</taxon>
        <taxon>Pseudomonadota</taxon>
        <taxon>Gammaproteobacteria</taxon>
        <taxon>Oceanospirillales</taxon>
        <taxon>Halomonadaceae</taxon>
        <taxon>Billgrantia</taxon>
    </lineage>
</organism>
<accession>A0ABS9AN26</accession>
<dbReference type="Pfam" id="PF07331">
    <property type="entry name" value="TctB"/>
    <property type="match status" value="1"/>
</dbReference>
<comment type="caution">
    <text evidence="3">The sequence shown here is derived from an EMBL/GenBank/DDBJ whole genome shotgun (WGS) entry which is preliminary data.</text>
</comment>
<dbReference type="Proteomes" id="UP001320272">
    <property type="component" value="Unassembled WGS sequence"/>
</dbReference>
<keyword evidence="1" id="KW-0812">Transmembrane</keyword>
<proteinExistence type="predicted"/>
<keyword evidence="1" id="KW-1133">Transmembrane helix</keyword>
<evidence type="ECO:0000256" key="1">
    <source>
        <dbReference type="SAM" id="Phobius"/>
    </source>
</evidence>
<evidence type="ECO:0000259" key="2">
    <source>
        <dbReference type="Pfam" id="PF07331"/>
    </source>
</evidence>
<gene>
    <name evidence="3" type="ORF">HOP59_03395</name>
</gene>
<dbReference type="EMBL" id="JABFTV010000002">
    <property type="protein sequence ID" value="MCE8023172.1"/>
    <property type="molecule type" value="Genomic_DNA"/>
</dbReference>
<feature type="transmembrane region" description="Helical" evidence="1">
    <location>
        <begin position="51"/>
        <end position="70"/>
    </location>
</feature>
<dbReference type="RefSeq" id="WP_234252809.1">
    <property type="nucleotide sequence ID" value="NZ_JABFTV010000002.1"/>
</dbReference>
<sequence length="185" mass="20622">MGSHHATPQTRVVRQMRLWFSLFLFLMSTAYFVYGLNTLSFVTNIGRPGPGYFPAMVGGLLILFTSVNLFKDIIAIRRSELHPFQFAAILASWQVHRGGNDEYEGEADRPIDVALVVFCLALLIGSITFLGGLLSMTLFMVALLSIFNRKKVVMNVVYSITLPVLLYLLFDVLLNASLPRGVFGI</sequence>
<keyword evidence="4" id="KW-1185">Reference proteome</keyword>
<feature type="transmembrane region" description="Helical" evidence="1">
    <location>
        <begin position="152"/>
        <end position="170"/>
    </location>
</feature>